<organism evidence="3 4">
    <name type="scientific">Metarhizium album (strain ARSEF 1941)</name>
    <dbReference type="NCBI Taxonomy" id="1081103"/>
    <lineage>
        <taxon>Eukaryota</taxon>
        <taxon>Fungi</taxon>
        <taxon>Dikarya</taxon>
        <taxon>Ascomycota</taxon>
        <taxon>Pezizomycotina</taxon>
        <taxon>Sordariomycetes</taxon>
        <taxon>Hypocreomycetidae</taxon>
        <taxon>Hypocreales</taxon>
        <taxon>Clavicipitaceae</taxon>
        <taxon>Metarhizium</taxon>
    </lineage>
</organism>
<dbReference type="EMBL" id="AZHE01000017">
    <property type="protein sequence ID" value="KHN96138.1"/>
    <property type="molecule type" value="Genomic_DNA"/>
</dbReference>
<keyword evidence="4" id="KW-1185">Reference proteome</keyword>
<feature type="chain" id="PRO_5002079420" evidence="2">
    <location>
        <begin position="17"/>
        <end position="170"/>
    </location>
</feature>
<sequence>MKSFVVLAALSVLAAANPLPRTVKDMTFYREAHCIVKSPQCVALHTGCEFRAHNGEYGSSAECIKNKDPKCIAKEGSRCGQTVKKCYGMHYGGADNSHSRPALDDAMWECISQKGRRNPVVKGPGEAPGDQVQPPVTATRTGRRRRPGKGRKCQCPTGSDSDSGSGADAW</sequence>
<name>A0A0B2WQ38_METAS</name>
<dbReference type="AlphaFoldDB" id="A0A0B2WQ38"/>
<protein>
    <submittedName>
        <fullName evidence="3">Uncharacterized protein</fullName>
    </submittedName>
</protein>
<evidence type="ECO:0000313" key="4">
    <source>
        <dbReference type="Proteomes" id="UP000030816"/>
    </source>
</evidence>
<reference evidence="3 4" key="1">
    <citation type="journal article" date="2014" name="Proc. Natl. Acad. Sci. U.S.A.">
        <title>Trajectory and genomic determinants of fungal-pathogen speciation and host adaptation.</title>
        <authorList>
            <person name="Hu X."/>
            <person name="Xiao G."/>
            <person name="Zheng P."/>
            <person name="Shang Y."/>
            <person name="Su Y."/>
            <person name="Zhang X."/>
            <person name="Liu X."/>
            <person name="Zhan S."/>
            <person name="St Leger R.J."/>
            <person name="Wang C."/>
        </authorList>
    </citation>
    <scope>NUCLEOTIDE SEQUENCE [LARGE SCALE GENOMIC DNA]</scope>
    <source>
        <strain evidence="3 4">ARSEF 1941</strain>
    </source>
</reference>
<gene>
    <name evidence="3" type="ORF">MAM_05986</name>
</gene>
<feature type="region of interest" description="Disordered" evidence="1">
    <location>
        <begin position="117"/>
        <end position="170"/>
    </location>
</feature>
<dbReference type="Proteomes" id="UP000030816">
    <property type="component" value="Unassembled WGS sequence"/>
</dbReference>
<dbReference type="RefSeq" id="XP_040677204.1">
    <property type="nucleotide sequence ID" value="XM_040824784.1"/>
</dbReference>
<comment type="caution">
    <text evidence="3">The sequence shown here is derived from an EMBL/GenBank/DDBJ whole genome shotgun (WGS) entry which is preliminary data.</text>
</comment>
<evidence type="ECO:0000256" key="2">
    <source>
        <dbReference type="SAM" id="SignalP"/>
    </source>
</evidence>
<evidence type="ECO:0000313" key="3">
    <source>
        <dbReference type="EMBL" id="KHN96138.1"/>
    </source>
</evidence>
<feature type="compositionally biased region" description="Basic residues" evidence="1">
    <location>
        <begin position="141"/>
        <end position="152"/>
    </location>
</feature>
<keyword evidence="2" id="KW-0732">Signal</keyword>
<feature type="signal peptide" evidence="2">
    <location>
        <begin position="1"/>
        <end position="16"/>
    </location>
</feature>
<proteinExistence type="predicted"/>
<dbReference type="GeneID" id="63740441"/>
<evidence type="ECO:0000256" key="1">
    <source>
        <dbReference type="SAM" id="MobiDB-lite"/>
    </source>
</evidence>
<dbReference type="HOGENOM" id="CLU_1652553_0_0_1"/>
<feature type="compositionally biased region" description="Low complexity" evidence="1">
    <location>
        <begin position="158"/>
        <end position="170"/>
    </location>
</feature>
<accession>A0A0B2WQ38</accession>